<accession>A0A6A4ND11</accession>
<evidence type="ECO:0000313" key="2">
    <source>
        <dbReference type="EMBL" id="KAE9584527.1"/>
    </source>
</evidence>
<feature type="transmembrane region" description="Helical" evidence="1">
    <location>
        <begin position="12"/>
        <end position="32"/>
    </location>
</feature>
<keyword evidence="1" id="KW-1133">Transmembrane helix</keyword>
<dbReference type="AlphaFoldDB" id="A0A6A4ND11"/>
<evidence type="ECO:0000256" key="1">
    <source>
        <dbReference type="SAM" id="Phobius"/>
    </source>
</evidence>
<protein>
    <submittedName>
        <fullName evidence="2">Uncharacterized protein</fullName>
    </submittedName>
</protein>
<sequence>MCQDFGRSQNHSVTTIVAALISNAPVVLISMFSKFTKTLLKSLFKTLLLLCHECLVEVSNL</sequence>
<proteinExistence type="predicted"/>
<dbReference type="Proteomes" id="UP000447434">
    <property type="component" value="Chromosome 25"/>
</dbReference>
<keyword evidence="1" id="KW-0472">Membrane</keyword>
<keyword evidence="3" id="KW-1185">Reference proteome</keyword>
<comment type="caution">
    <text evidence="2">The sequence shown here is derived from an EMBL/GenBank/DDBJ whole genome shotgun (WGS) entry which is preliminary data.</text>
</comment>
<gene>
    <name evidence="2" type="ORF">Lalb_Chr25g0279051</name>
</gene>
<organism evidence="2 3">
    <name type="scientific">Lupinus albus</name>
    <name type="common">White lupine</name>
    <name type="synonym">Lupinus termis</name>
    <dbReference type="NCBI Taxonomy" id="3870"/>
    <lineage>
        <taxon>Eukaryota</taxon>
        <taxon>Viridiplantae</taxon>
        <taxon>Streptophyta</taxon>
        <taxon>Embryophyta</taxon>
        <taxon>Tracheophyta</taxon>
        <taxon>Spermatophyta</taxon>
        <taxon>Magnoliopsida</taxon>
        <taxon>eudicotyledons</taxon>
        <taxon>Gunneridae</taxon>
        <taxon>Pentapetalae</taxon>
        <taxon>rosids</taxon>
        <taxon>fabids</taxon>
        <taxon>Fabales</taxon>
        <taxon>Fabaceae</taxon>
        <taxon>Papilionoideae</taxon>
        <taxon>50 kb inversion clade</taxon>
        <taxon>genistoids sensu lato</taxon>
        <taxon>core genistoids</taxon>
        <taxon>Genisteae</taxon>
        <taxon>Lupinus</taxon>
    </lineage>
</organism>
<name>A0A6A4ND11_LUPAL</name>
<evidence type="ECO:0000313" key="3">
    <source>
        <dbReference type="Proteomes" id="UP000447434"/>
    </source>
</evidence>
<dbReference type="EMBL" id="WOCE01000025">
    <property type="protein sequence ID" value="KAE9584527.1"/>
    <property type="molecule type" value="Genomic_DNA"/>
</dbReference>
<keyword evidence="1" id="KW-0812">Transmembrane</keyword>
<reference evidence="3" key="1">
    <citation type="journal article" date="2020" name="Nat. Commun.">
        <title>Genome sequence of the cluster root forming white lupin.</title>
        <authorList>
            <person name="Hufnagel B."/>
            <person name="Marques A."/>
            <person name="Soriano A."/>
            <person name="Marques L."/>
            <person name="Divol F."/>
            <person name="Doumas P."/>
            <person name="Sallet E."/>
            <person name="Mancinotti D."/>
            <person name="Carrere S."/>
            <person name="Marande W."/>
            <person name="Arribat S."/>
            <person name="Keller J."/>
            <person name="Huneau C."/>
            <person name="Blein T."/>
            <person name="Aime D."/>
            <person name="Laguerre M."/>
            <person name="Taylor J."/>
            <person name="Schubert V."/>
            <person name="Nelson M."/>
            <person name="Geu-Flores F."/>
            <person name="Crespi M."/>
            <person name="Gallardo-Guerrero K."/>
            <person name="Delaux P.-M."/>
            <person name="Salse J."/>
            <person name="Berges H."/>
            <person name="Guyot R."/>
            <person name="Gouzy J."/>
            <person name="Peret B."/>
        </authorList>
    </citation>
    <scope>NUCLEOTIDE SEQUENCE [LARGE SCALE GENOMIC DNA]</scope>
    <source>
        <strain evidence="3">cv. Amiga</strain>
    </source>
</reference>